<keyword evidence="2" id="KW-1133">Transmembrane helix</keyword>
<gene>
    <name evidence="3" type="ORF">SCARR_04266</name>
</gene>
<evidence type="ECO:0000256" key="2">
    <source>
        <dbReference type="SAM" id="Phobius"/>
    </source>
</evidence>
<feature type="compositionally biased region" description="Polar residues" evidence="1">
    <location>
        <begin position="209"/>
        <end position="220"/>
    </location>
</feature>
<feature type="compositionally biased region" description="Low complexity" evidence="1">
    <location>
        <begin position="231"/>
        <end position="259"/>
    </location>
</feature>
<feature type="region of interest" description="Disordered" evidence="1">
    <location>
        <begin position="177"/>
        <end position="285"/>
    </location>
</feature>
<reference evidence="3 4" key="1">
    <citation type="submission" date="2019-04" db="EMBL/GenBank/DDBJ databases">
        <authorList>
            <person name="Van Vliet M D."/>
        </authorList>
    </citation>
    <scope>NUCLEOTIDE SEQUENCE [LARGE SCALE GENOMIC DNA]</scope>
    <source>
        <strain evidence="3 4">F21</strain>
    </source>
</reference>
<name>A0A6C2USE9_9BACT</name>
<keyword evidence="2" id="KW-0812">Transmembrane</keyword>
<evidence type="ECO:0000313" key="3">
    <source>
        <dbReference type="EMBL" id="VGO22184.1"/>
    </source>
</evidence>
<dbReference type="Proteomes" id="UP000346198">
    <property type="component" value="Unassembled WGS sequence"/>
</dbReference>
<feature type="transmembrane region" description="Helical" evidence="2">
    <location>
        <begin position="12"/>
        <end position="30"/>
    </location>
</feature>
<feature type="compositionally biased region" description="Low complexity" evidence="1">
    <location>
        <begin position="267"/>
        <end position="285"/>
    </location>
</feature>
<keyword evidence="4" id="KW-1185">Reference proteome</keyword>
<evidence type="ECO:0000256" key="1">
    <source>
        <dbReference type="SAM" id="MobiDB-lite"/>
    </source>
</evidence>
<dbReference type="AlphaFoldDB" id="A0A6C2USE9"/>
<dbReference type="RefSeq" id="WP_136063584.1">
    <property type="nucleotide sequence ID" value="NZ_CAAHFH010000002.1"/>
</dbReference>
<evidence type="ECO:0000313" key="4">
    <source>
        <dbReference type="Proteomes" id="UP000346198"/>
    </source>
</evidence>
<dbReference type="EMBL" id="CAAHFH010000002">
    <property type="protein sequence ID" value="VGO22184.1"/>
    <property type="molecule type" value="Genomic_DNA"/>
</dbReference>
<feature type="compositionally biased region" description="Low complexity" evidence="1">
    <location>
        <begin position="196"/>
        <end position="208"/>
    </location>
</feature>
<accession>A0A6C2USE9</accession>
<organism evidence="3 4">
    <name type="scientific">Pontiella sulfatireligans</name>
    <dbReference type="NCBI Taxonomy" id="2750658"/>
    <lineage>
        <taxon>Bacteria</taxon>
        <taxon>Pseudomonadati</taxon>
        <taxon>Kiritimatiellota</taxon>
        <taxon>Kiritimatiellia</taxon>
        <taxon>Kiritimatiellales</taxon>
        <taxon>Pontiellaceae</taxon>
        <taxon>Pontiella</taxon>
    </lineage>
</organism>
<proteinExistence type="predicted"/>
<keyword evidence="2" id="KW-0472">Membrane</keyword>
<protein>
    <submittedName>
        <fullName evidence="3">Uncharacterized protein</fullName>
    </submittedName>
</protein>
<sequence length="285" mass="30229">MNLNVDFSKYVVPVLGACCIGGALLVAAGLRSPVELEAADSADAAEARIPESLALDGYIPTMEEVLAKHLFVPERAATGENAFPDLLVKGVYVGETQRNAVFSLKSKPGANLRVWQGDEQAALSQVEDERDPRQPIVNFLEEWQIKSIDFAGVTLEHIITGEVETYEVDYKPLKHAKDSAQGGYGQGMVVDTSPGTAKPAAARTVATAQSGQQRSPSSGVQGAASRVGAFMQRMSPQQRQQFMQQLQKQNAAASKKSGGSSNGGGTSQKKSSSSKKSGGSSKRRS</sequence>